<evidence type="ECO:0000313" key="2">
    <source>
        <dbReference type="EMBL" id="MPN14962.1"/>
    </source>
</evidence>
<sequence length="104" mass="11005">MVLPTIVLKLNLSPGISKVPFKALAPSEIFVALLDVDVPKLVSKDDILALIFDNCSLVTLGTSSFTLAITSIFPSFVLAILLFNSSISACTSNLAPTFSSCIEN</sequence>
<feature type="transmembrane region" description="Helical" evidence="1">
    <location>
        <begin position="65"/>
        <end position="83"/>
    </location>
</feature>
<gene>
    <name evidence="2" type="ORF">SDC9_162291</name>
</gene>
<proteinExistence type="predicted"/>
<comment type="caution">
    <text evidence="2">The sequence shown here is derived from an EMBL/GenBank/DDBJ whole genome shotgun (WGS) entry which is preliminary data.</text>
</comment>
<reference evidence="2" key="1">
    <citation type="submission" date="2019-08" db="EMBL/GenBank/DDBJ databases">
        <authorList>
            <person name="Kucharzyk K."/>
            <person name="Murdoch R.W."/>
            <person name="Higgins S."/>
            <person name="Loffler F."/>
        </authorList>
    </citation>
    <scope>NUCLEOTIDE SEQUENCE</scope>
</reference>
<keyword evidence="1" id="KW-0472">Membrane</keyword>
<dbReference type="EMBL" id="VSSQ01061665">
    <property type="protein sequence ID" value="MPN14962.1"/>
    <property type="molecule type" value="Genomic_DNA"/>
</dbReference>
<keyword evidence="1" id="KW-0812">Transmembrane</keyword>
<organism evidence="2">
    <name type="scientific">bioreactor metagenome</name>
    <dbReference type="NCBI Taxonomy" id="1076179"/>
    <lineage>
        <taxon>unclassified sequences</taxon>
        <taxon>metagenomes</taxon>
        <taxon>ecological metagenomes</taxon>
    </lineage>
</organism>
<dbReference type="AlphaFoldDB" id="A0A645FN11"/>
<keyword evidence="1" id="KW-1133">Transmembrane helix</keyword>
<evidence type="ECO:0000256" key="1">
    <source>
        <dbReference type="SAM" id="Phobius"/>
    </source>
</evidence>
<name>A0A645FN11_9ZZZZ</name>
<protein>
    <submittedName>
        <fullName evidence="2">Uncharacterized protein</fullName>
    </submittedName>
</protein>
<accession>A0A645FN11</accession>